<name>A0ACA9MLT0_9GLOM</name>
<organism evidence="1 2">
    <name type="scientific">Cetraspora pellucida</name>
    <dbReference type="NCBI Taxonomy" id="1433469"/>
    <lineage>
        <taxon>Eukaryota</taxon>
        <taxon>Fungi</taxon>
        <taxon>Fungi incertae sedis</taxon>
        <taxon>Mucoromycota</taxon>
        <taxon>Glomeromycotina</taxon>
        <taxon>Glomeromycetes</taxon>
        <taxon>Diversisporales</taxon>
        <taxon>Gigasporaceae</taxon>
        <taxon>Cetraspora</taxon>
    </lineage>
</organism>
<dbReference type="EMBL" id="CAJVPW010009042">
    <property type="protein sequence ID" value="CAG8600285.1"/>
    <property type="molecule type" value="Genomic_DNA"/>
</dbReference>
<proteinExistence type="predicted"/>
<reference evidence="1" key="1">
    <citation type="submission" date="2021-06" db="EMBL/GenBank/DDBJ databases">
        <authorList>
            <person name="Kallberg Y."/>
            <person name="Tangrot J."/>
            <person name="Rosling A."/>
        </authorList>
    </citation>
    <scope>NUCLEOTIDE SEQUENCE</scope>
    <source>
        <strain evidence="1">28 12/20/2015</strain>
    </source>
</reference>
<protein>
    <submittedName>
        <fullName evidence="1">6489_t:CDS:1</fullName>
    </submittedName>
</protein>
<gene>
    <name evidence="1" type="ORF">SPELUC_LOCUS7088</name>
</gene>
<comment type="caution">
    <text evidence="1">The sequence shown here is derived from an EMBL/GenBank/DDBJ whole genome shotgun (WGS) entry which is preliminary data.</text>
</comment>
<dbReference type="Proteomes" id="UP000789366">
    <property type="component" value="Unassembled WGS sequence"/>
</dbReference>
<evidence type="ECO:0000313" key="2">
    <source>
        <dbReference type="Proteomes" id="UP000789366"/>
    </source>
</evidence>
<keyword evidence="2" id="KW-1185">Reference proteome</keyword>
<accession>A0ACA9MLT0</accession>
<evidence type="ECO:0000313" key="1">
    <source>
        <dbReference type="EMBL" id="CAG8600285.1"/>
    </source>
</evidence>
<sequence length="504" mass="55353">MAAAVTPGLRKTNPNNNAADMLNNAGDILVNLDGTDYDGYDAIIALGDKNTARDTAWINAFKTAAQPANSYDGMARADILAYRKKSLNNTHEITAAQGANARNNGRQRRSRRYFNGCLIRQNHAADILINGTDIRVVNPLTGAHVDGFAAIDGLGDKAVLTAAAAVRQKFITDFKAVSGASASASDPDILAYFDKNLTAEKAAELYNGNPRVDGSELEKGATNNKVKYDNKEYDADKPADITVAKKAKIDADEAAKLSSAKTNAINDIQKLMDDASDYINAATTETEVSNRQDKIKKAIEEFRKTKEPPFDAAAARLEAITEKEFEDKNTQTDIDNKKTELTGKIDAEKAKESSRKVSAEEVKEIFETVTGDSNVKVPNEENIKEDEKVDFSEYLGKLPATEQPTGSNEKEKVNDFLTHQKAEVVIKAIFGYKLKKDDNFVNEIETKMEAEKNDEGQPLDKGVYPKQDDKYTQEAMIKYLFQKKTGQAHQFAAKQQSQGATESH</sequence>